<feature type="repeat" description="WD" evidence="1">
    <location>
        <begin position="38"/>
        <end position="70"/>
    </location>
</feature>
<dbReference type="PANTHER" id="PTHR20995:SF17">
    <property type="entry name" value="F-BOX_WD REPEAT-CONTAINING PROTEIN 5"/>
    <property type="match status" value="1"/>
</dbReference>
<sequence length="87" mass="10047">MLMETLKEIYLIAIIFCSGAEDMHAYLWDRYYGMCLAKYKHMDVVNSVAFNPKDSEMLVTTGDDFKIKVWRSKNRAKEYGIEAAPVA</sequence>
<dbReference type="InterPro" id="IPR015943">
    <property type="entry name" value="WD40/YVTN_repeat-like_dom_sf"/>
</dbReference>
<dbReference type="InterPro" id="IPR001680">
    <property type="entry name" value="WD40_rpt"/>
</dbReference>
<dbReference type="EMBL" id="CAQQ02179570">
    <property type="status" value="NOT_ANNOTATED_CDS"/>
    <property type="molecule type" value="Genomic_DNA"/>
</dbReference>
<accession>T1GIR4</accession>
<dbReference type="PROSITE" id="PS50294">
    <property type="entry name" value="WD_REPEATS_REGION"/>
    <property type="match status" value="1"/>
</dbReference>
<name>T1GIR4_MEGSC</name>
<evidence type="ECO:0000313" key="2">
    <source>
        <dbReference type="EnsemblMetazoa" id="MESCA003349-PA"/>
    </source>
</evidence>
<dbReference type="AlphaFoldDB" id="T1GIR4"/>
<dbReference type="STRING" id="36166.T1GIR4"/>
<dbReference type="GO" id="GO:0019005">
    <property type="term" value="C:SCF ubiquitin ligase complex"/>
    <property type="evidence" value="ECO:0007669"/>
    <property type="project" value="InterPro"/>
</dbReference>
<dbReference type="Proteomes" id="UP000015102">
    <property type="component" value="Unassembled WGS sequence"/>
</dbReference>
<reference evidence="2" key="2">
    <citation type="submission" date="2015-06" db="UniProtKB">
        <authorList>
            <consortium name="EnsemblMetazoa"/>
        </authorList>
    </citation>
    <scope>IDENTIFICATION</scope>
</reference>
<dbReference type="EnsemblMetazoa" id="MESCA003349-RA">
    <property type="protein sequence ID" value="MESCA003349-PA"/>
    <property type="gene ID" value="MESCA003349"/>
</dbReference>
<dbReference type="InterPro" id="IPR036322">
    <property type="entry name" value="WD40_repeat_dom_sf"/>
</dbReference>
<dbReference type="GO" id="GO:0080008">
    <property type="term" value="C:Cul4-RING E3 ubiquitin ligase complex"/>
    <property type="evidence" value="ECO:0007669"/>
    <property type="project" value="InterPro"/>
</dbReference>
<keyword evidence="3" id="KW-1185">Reference proteome</keyword>
<dbReference type="SUPFAM" id="SSF50978">
    <property type="entry name" value="WD40 repeat-like"/>
    <property type="match status" value="1"/>
</dbReference>
<protein>
    <submittedName>
        <fullName evidence="2">Uncharacterized protein</fullName>
    </submittedName>
</protein>
<dbReference type="InterPro" id="IPR042508">
    <property type="entry name" value="FBXW5"/>
</dbReference>
<dbReference type="PROSITE" id="PS50082">
    <property type="entry name" value="WD_REPEATS_2"/>
    <property type="match status" value="1"/>
</dbReference>
<evidence type="ECO:0000313" key="3">
    <source>
        <dbReference type="Proteomes" id="UP000015102"/>
    </source>
</evidence>
<dbReference type="Gene3D" id="2.130.10.10">
    <property type="entry name" value="YVTN repeat-like/Quinoprotein amine dehydrogenase"/>
    <property type="match status" value="1"/>
</dbReference>
<organism evidence="2 3">
    <name type="scientific">Megaselia scalaris</name>
    <name type="common">Humpbacked fly</name>
    <name type="synonym">Phora scalaris</name>
    <dbReference type="NCBI Taxonomy" id="36166"/>
    <lineage>
        <taxon>Eukaryota</taxon>
        <taxon>Metazoa</taxon>
        <taxon>Ecdysozoa</taxon>
        <taxon>Arthropoda</taxon>
        <taxon>Hexapoda</taxon>
        <taxon>Insecta</taxon>
        <taxon>Pterygota</taxon>
        <taxon>Neoptera</taxon>
        <taxon>Endopterygota</taxon>
        <taxon>Diptera</taxon>
        <taxon>Brachycera</taxon>
        <taxon>Muscomorpha</taxon>
        <taxon>Platypezoidea</taxon>
        <taxon>Phoridae</taxon>
        <taxon>Megaseliini</taxon>
        <taxon>Megaselia</taxon>
    </lineage>
</organism>
<keyword evidence="1" id="KW-0853">WD repeat</keyword>
<dbReference type="Pfam" id="PF00400">
    <property type="entry name" value="WD40"/>
    <property type="match status" value="1"/>
</dbReference>
<dbReference type="HOGENOM" id="CLU_2489751_0_0_1"/>
<proteinExistence type="predicted"/>
<evidence type="ECO:0000256" key="1">
    <source>
        <dbReference type="PROSITE-ProRule" id="PRU00221"/>
    </source>
</evidence>
<reference evidence="3" key="1">
    <citation type="submission" date="2013-02" db="EMBL/GenBank/DDBJ databases">
        <authorList>
            <person name="Hughes D."/>
        </authorList>
    </citation>
    <scope>NUCLEOTIDE SEQUENCE</scope>
    <source>
        <strain>Durham</strain>
        <strain evidence="3">NC isolate 2 -- Noor lab</strain>
    </source>
</reference>
<dbReference type="PANTHER" id="PTHR20995">
    <property type="entry name" value="F-BOX/WD REPEAT-CONTAINING PROTEIN 5"/>
    <property type="match status" value="1"/>
</dbReference>
<dbReference type="GO" id="GO:0016567">
    <property type="term" value="P:protein ubiquitination"/>
    <property type="evidence" value="ECO:0007669"/>
    <property type="project" value="InterPro"/>
</dbReference>
<dbReference type="SMART" id="SM00320">
    <property type="entry name" value="WD40"/>
    <property type="match status" value="1"/>
</dbReference>